<name>A0A512PCD8_9CELL</name>
<organism evidence="3 4">
    <name type="scientific">Cellulomonas soli</name>
    <dbReference type="NCBI Taxonomy" id="931535"/>
    <lineage>
        <taxon>Bacteria</taxon>
        <taxon>Bacillati</taxon>
        <taxon>Actinomycetota</taxon>
        <taxon>Actinomycetes</taxon>
        <taxon>Micrococcales</taxon>
        <taxon>Cellulomonadaceae</taxon>
        <taxon>Cellulomonas</taxon>
    </lineage>
</organism>
<evidence type="ECO:0000313" key="4">
    <source>
        <dbReference type="Proteomes" id="UP000321798"/>
    </source>
</evidence>
<evidence type="ECO:0000313" key="3">
    <source>
        <dbReference type="EMBL" id="GEP68826.1"/>
    </source>
</evidence>
<evidence type="ECO:0000256" key="1">
    <source>
        <dbReference type="SAM" id="MobiDB-lite"/>
    </source>
</evidence>
<feature type="region of interest" description="Disordered" evidence="1">
    <location>
        <begin position="271"/>
        <end position="314"/>
    </location>
</feature>
<dbReference type="Pfam" id="PF07087">
    <property type="entry name" value="DUF1353"/>
    <property type="match status" value="1"/>
</dbReference>
<keyword evidence="2" id="KW-0472">Membrane</keyword>
<dbReference type="Proteomes" id="UP000321798">
    <property type="component" value="Unassembled WGS sequence"/>
</dbReference>
<dbReference type="RefSeq" id="WP_218866540.1">
    <property type="nucleotide sequence ID" value="NZ_BAABBJ010000003.1"/>
</dbReference>
<dbReference type="InterPro" id="IPR010767">
    <property type="entry name" value="Phage_CGC-2007_Cje0229"/>
</dbReference>
<keyword evidence="2" id="KW-0812">Transmembrane</keyword>
<keyword evidence="2" id="KW-1133">Transmembrane helix</keyword>
<feature type="transmembrane region" description="Helical" evidence="2">
    <location>
        <begin position="150"/>
        <end position="171"/>
    </location>
</feature>
<dbReference type="EMBL" id="BKAL01000004">
    <property type="protein sequence ID" value="GEP68826.1"/>
    <property type="molecule type" value="Genomic_DNA"/>
</dbReference>
<feature type="transmembrane region" description="Helical" evidence="2">
    <location>
        <begin position="234"/>
        <end position="258"/>
    </location>
</feature>
<accession>A0A512PCD8</accession>
<gene>
    <name evidence="3" type="ORF">CSO01_15410</name>
</gene>
<keyword evidence="4" id="KW-1185">Reference proteome</keyword>
<proteinExistence type="predicted"/>
<evidence type="ECO:0000256" key="2">
    <source>
        <dbReference type="SAM" id="Phobius"/>
    </source>
</evidence>
<feature type="transmembrane region" description="Helical" evidence="2">
    <location>
        <begin position="177"/>
        <end position="200"/>
    </location>
</feature>
<sequence>MPFIGPDPADASLWRQITTVDLRQLPVTRRWKVLFEVIREFGYTELPADVGTPQSPAWSAGTVQHLVPRGMETDLASVPPFLWGVIASYGRQTLPALLHDRLCWAAQLPDQPAPYRRRARREADDQFRRTLRASGSGPLRRWLMWAAVRVFGRPPVLAPFALLVVGAIALLVAGPGWVPALVAIAVGAVGVLVLTLAGAVEQERVPVLAAPGALVPAADEFGPRRLVPRAVGGLLGAVLVSLVAALPIAVLGVATLVAELVVGLGEHTTSAADSRRAGPAKPDGSPGATARIQWRPLVDEDASTVNANPGPGDL</sequence>
<evidence type="ECO:0008006" key="5">
    <source>
        <dbReference type="Google" id="ProtNLM"/>
    </source>
</evidence>
<protein>
    <recommendedName>
        <fullName evidence="5">DUF1353 domain-containing protein</fullName>
    </recommendedName>
</protein>
<dbReference type="AlphaFoldDB" id="A0A512PCD8"/>
<reference evidence="3 4" key="1">
    <citation type="submission" date="2019-07" db="EMBL/GenBank/DDBJ databases">
        <title>Whole genome shotgun sequence of Cellulomonas soli NBRC 109434.</title>
        <authorList>
            <person name="Hosoyama A."/>
            <person name="Uohara A."/>
            <person name="Ohji S."/>
            <person name="Ichikawa N."/>
        </authorList>
    </citation>
    <scope>NUCLEOTIDE SEQUENCE [LARGE SCALE GENOMIC DNA]</scope>
    <source>
        <strain evidence="3 4">NBRC 109434</strain>
    </source>
</reference>
<comment type="caution">
    <text evidence="3">The sequence shown here is derived from an EMBL/GenBank/DDBJ whole genome shotgun (WGS) entry which is preliminary data.</text>
</comment>